<dbReference type="InterPro" id="IPR015083">
    <property type="entry name" value="NorB/c/GfsB-D-like_docking"/>
</dbReference>
<dbReference type="GO" id="GO:0031177">
    <property type="term" value="F:phosphopantetheine binding"/>
    <property type="evidence" value="ECO:0007669"/>
    <property type="project" value="InterPro"/>
</dbReference>
<feature type="domain" description="Ketosynthase family 3 (KS3)" evidence="12">
    <location>
        <begin position="2011"/>
        <end position="2426"/>
    </location>
</feature>
<comment type="pathway">
    <text evidence="2">Antibiotic biosynthesis.</text>
</comment>
<protein>
    <submittedName>
        <fullName evidence="14">SDR family NAD(P)-dependent oxidoreductase</fullName>
    </submittedName>
</protein>
<name>A0A9X2VGZ5_9PSEU</name>
<dbReference type="InterPro" id="IPR057326">
    <property type="entry name" value="KR_dom"/>
</dbReference>
<dbReference type="Gene3D" id="3.40.50.11460">
    <property type="match status" value="1"/>
</dbReference>
<dbReference type="GO" id="GO:0008270">
    <property type="term" value="F:zinc ion binding"/>
    <property type="evidence" value="ECO:0007669"/>
    <property type="project" value="InterPro"/>
</dbReference>
<dbReference type="InterPro" id="IPR041618">
    <property type="entry name" value="PKS_DE"/>
</dbReference>
<dbReference type="SMART" id="SM00826">
    <property type="entry name" value="PKS_DH"/>
    <property type="match status" value="1"/>
</dbReference>
<dbReference type="InterPro" id="IPR042104">
    <property type="entry name" value="PKS_dehydratase_sf"/>
</dbReference>
<dbReference type="Gene3D" id="3.10.129.110">
    <property type="entry name" value="Polyketide synthase dehydratase"/>
    <property type="match status" value="1"/>
</dbReference>
<dbReference type="InterPro" id="IPR001227">
    <property type="entry name" value="Ac_transferase_dom_sf"/>
</dbReference>
<evidence type="ECO:0000256" key="1">
    <source>
        <dbReference type="ARBA" id="ARBA00001957"/>
    </source>
</evidence>
<feature type="region of interest" description="C-terminal hotdog fold" evidence="10">
    <location>
        <begin position="1035"/>
        <end position="1171"/>
    </location>
</feature>
<dbReference type="InterPro" id="IPR032821">
    <property type="entry name" value="PKS_assoc"/>
</dbReference>
<dbReference type="Gene3D" id="3.40.366.10">
    <property type="entry name" value="Malonyl-Coenzyme A Acyl Carrier Protein, domain 2"/>
    <property type="match status" value="2"/>
</dbReference>
<dbReference type="InterPro" id="IPR020807">
    <property type="entry name" value="PKS_DH"/>
</dbReference>
<dbReference type="InterPro" id="IPR020843">
    <property type="entry name" value="ER"/>
</dbReference>
<accession>A0A9X2VGZ5</accession>
<dbReference type="Pfam" id="PF13602">
    <property type="entry name" value="ADH_zinc_N_2"/>
    <property type="match status" value="1"/>
</dbReference>
<dbReference type="Pfam" id="PF14765">
    <property type="entry name" value="PS-DH"/>
    <property type="match status" value="1"/>
</dbReference>
<dbReference type="Gene3D" id="3.90.180.10">
    <property type="entry name" value="Medium-chain alcohol dehydrogenases, catalytic domain"/>
    <property type="match status" value="1"/>
</dbReference>
<dbReference type="Pfam" id="PF08659">
    <property type="entry name" value="KR"/>
    <property type="match status" value="2"/>
</dbReference>
<dbReference type="InterPro" id="IPR016035">
    <property type="entry name" value="Acyl_Trfase/lysoPLipase"/>
</dbReference>
<dbReference type="InterPro" id="IPR006162">
    <property type="entry name" value="Ppantetheine_attach_site"/>
</dbReference>
<dbReference type="PROSITE" id="PS52004">
    <property type="entry name" value="KS3_2"/>
    <property type="match status" value="2"/>
</dbReference>
<dbReference type="Gene3D" id="6.10.140.1830">
    <property type="match status" value="1"/>
</dbReference>
<keyword evidence="3" id="KW-0596">Phosphopantetheine</keyword>
<feature type="domain" description="Carrier" evidence="11">
    <location>
        <begin position="1917"/>
        <end position="1992"/>
    </location>
</feature>
<comment type="cofactor">
    <cofactor evidence="1">
        <name>pantetheine 4'-phosphate</name>
        <dbReference type="ChEBI" id="CHEBI:47942"/>
    </cofactor>
</comment>
<dbReference type="CDD" id="cd00833">
    <property type="entry name" value="PKS"/>
    <property type="match status" value="2"/>
</dbReference>
<dbReference type="InterPro" id="IPR009081">
    <property type="entry name" value="PP-bd_ACP"/>
</dbReference>
<dbReference type="SUPFAM" id="SSF53901">
    <property type="entry name" value="Thiolase-like"/>
    <property type="match status" value="2"/>
</dbReference>
<dbReference type="FunFam" id="3.40.47.10:FF:000019">
    <property type="entry name" value="Polyketide synthase type I"/>
    <property type="match status" value="2"/>
</dbReference>
<comment type="caution">
    <text evidence="14">The sequence shown here is derived from an EMBL/GenBank/DDBJ whole genome shotgun (WGS) entry which is preliminary data.</text>
</comment>
<dbReference type="InterPro" id="IPR002364">
    <property type="entry name" value="Quin_OxRdtase/zeta-crystal_CS"/>
</dbReference>
<dbReference type="InterPro" id="IPR036736">
    <property type="entry name" value="ACP-like_sf"/>
</dbReference>
<feature type="region of interest" description="N-terminal hotdog fold" evidence="10">
    <location>
        <begin position="903"/>
        <end position="1023"/>
    </location>
</feature>
<dbReference type="Pfam" id="PF00698">
    <property type="entry name" value="Acyl_transf_1"/>
    <property type="match status" value="2"/>
</dbReference>
<gene>
    <name evidence="14" type="ORF">NZH93_06075</name>
</gene>
<dbReference type="InterPro" id="IPR049552">
    <property type="entry name" value="PKS_DH_N"/>
</dbReference>
<dbReference type="InterPro" id="IPR014043">
    <property type="entry name" value="Acyl_transferase_dom"/>
</dbReference>
<dbReference type="SMART" id="SM00827">
    <property type="entry name" value="PKS_AT"/>
    <property type="match status" value="2"/>
</dbReference>
<evidence type="ECO:0000256" key="9">
    <source>
        <dbReference type="ARBA" id="ARBA00023315"/>
    </source>
</evidence>
<dbReference type="Pfam" id="PF02801">
    <property type="entry name" value="Ketoacyl-synt_C"/>
    <property type="match status" value="2"/>
</dbReference>
<evidence type="ECO:0000256" key="4">
    <source>
        <dbReference type="ARBA" id="ARBA00022553"/>
    </source>
</evidence>
<dbReference type="Pfam" id="PF18369">
    <property type="entry name" value="PKS_DE"/>
    <property type="match status" value="1"/>
</dbReference>
<keyword evidence="8" id="KW-0511">Multifunctional enzyme</keyword>
<feature type="active site" description="Proton donor; for dehydratase activity" evidence="10">
    <location>
        <position position="1096"/>
    </location>
</feature>
<evidence type="ECO:0000256" key="5">
    <source>
        <dbReference type="ARBA" id="ARBA00022679"/>
    </source>
</evidence>
<keyword evidence="7" id="KW-0045">Antibiotic biosynthesis</keyword>
<dbReference type="Pfam" id="PF16197">
    <property type="entry name" value="KAsynt_C_assoc"/>
    <property type="match status" value="2"/>
</dbReference>
<dbReference type="InterPro" id="IPR020806">
    <property type="entry name" value="PKS_PP-bd"/>
</dbReference>
<dbReference type="InterPro" id="IPR049900">
    <property type="entry name" value="PKS_mFAS_DH"/>
</dbReference>
<dbReference type="Pfam" id="PF08240">
    <property type="entry name" value="ADH_N"/>
    <property type="match status" value="1"/>
</dbReference>
<dbReference type="GO" id="GO:0016491">
    <property type="term" value="F:oxidoreductase activity"/>
    <property type="evidence" value="ECO:0007669"/>
    <property type="project" value="InterPro"/>
</dbReference>
<feature type="domain" description="Carrier" evidence="11">
    <location>
        <begin position="3379"/>
        <end position="3454"/>
    </location>
</feature>
<feature type="domain" description="Ketosynthase family 3 (KS3)" evidence="12">
    <location>
        <begin position="33"/>
        <end position="458"/>
    </location>
</feature>
<evidence type="ECO:0000256" key="3">
    <source>
        <dbReference type="ARBA" id="ARBA00022450"/>
    </source>
</evidence>
<dbReference type="SUPFAM" id="SSF55048">
    <property type="entry name" value="Probable ACP-binding domain of malonyl-CoA ACP transacylase"/>
    <property type="match status" value="2"/>
</dbReference>
<dbReference type="PROSITE" id="PS50075">
    <property type="entry name" value="CARRIER"/>
    <property type="match status" value="2"/>
</dbReference>
<dbReference type="PROSITE" id="PS01162">
    <property type="entry name" value="QOR_ZETA_CRYSTAL"/>
    <property type="match status" value="1"/>
</dbReference>
<dbReference type="SMART" id="SM00829">
    <property type="entry name" value="PKS_ER"/>
    <property type="match status" value="1"/>
</dbReference>
<dbReference type="InterPro" id="IPR013154">
    <property type="entry name" value="ADH-like_N"/>
</dbReference>
<organism evidence="14 15">
    <name type="scientific">Umezawaea endophytica</name>
    <dbReference type="NCBI Taxonomy" id="1654476"/>
    <lineage>
        <taxon>Bacteria</taxon>
        <taxon>Bacillati</taxon>
        <taxon>Actinomycetota</taxon>
        <taxon>Actinomycetes</taxon>
        <taxon>Pseudonocardiales</taxon>
        <taxon>Pseudonocardiaceae</taxon>
        <taxon>Umezawaea</taxon>
    </lineage>
</organism>
<keyword evidence="4" id="KW-0597">Phosphoprotein</keyword>
<dbReference type="FunFam" id="1.10.1200.10:FF:000007">
    <property type="entry name" value="Probable polyketide synthase pks17"/>
    <property type="match status" value="2"/>
</dbReference>
<keyword evidence="15" id="KW-1185">Reference proteome</keyword>
<dbReference type="SUPFAM" id="SSF51735">
    <property type="entry name" value="NAD(P)-binding Rossmann-fold domains"/>
    <property type="match status" value="5"/>
</dbReference>
<dbReference type="SUPFAM" id="SSF101173">
    <property type="entry name" value="Docking domain B of the erythromycin polyketide synthase (DEBS)"/>
    <property type="match status" value="1"/>
</dbReference>
<dbReference type="SMART" id="SM00825">
    <property type="entry name" value="PKS_KS"/>
    <property type="match status" value="2"/>
</dbReference>
<dbReference type="Pfam" id="PF08990">
    <property type="entry name" value="Docking"/>
    <property type="match status" value="1"/>
</dbReference>
<dbReference type="Gene3D" id="3.40.50.720">
    <property type="entry name" value="NAD(P)-binding Rossmann-like Domain"/>
    <property type="match status" value="2"/>
</dbReference>
<dbReference type="NCBIfam" id="NF045894">
    <property type="entry name" value="PKS_plus_SDR"/>
    <property type="match status" value="1"/>
</dbReference>
<dbReference type="InterPro" id="IPR011032">
    <property type="entry name" value="GroES-like_sf"/>
</dbReference>
<dbReference type="GO" id="GO:0033068">
    <property type="term" value="P:macrolide biosynthetic process"/>
    <property type="evidence" value="ECO:0007669"/>
    <property type="project" value="UniProtKB-ARBA"/>
</dbReference>
<dbReference type="Proteomes" id="UP001141259">
    <property type="component" value="Unassembled WGS sequence"/>
</dbReference>
<dbReference type="InterPro" id="IPR036299">
    <property type="entry name" value="Polyketide_synth_docking_sf"/>
</dbReference>
<keyword evidence="5" id="KW-0808">Transferase</keyword>
<dbReference type="InterPro" id="IPR020841">
    <property type="entry name" value="PKS_Beta-ketoAc_synthase_dom"/>
</dbReference>
<evidence type="ECO:0000259" key="11">
    <source>
        <dbReference type="PROSITE" id="PS50075"/>
    </source>
</evidence>
<dbReference type="Gene3D" id="3.30.70.3290">
    <property type="match status" value="2"/>
</dbReference>
<dbReference type="InterPro" id="IPR013968">
    <property type="entry name" value="PKS_KR"/>
</dbReference>
<dbReference type="PANTHER" id="PTHR43775:SF51">
    <property type="entry name" value="INACTIVE PHENOLPHTHIOCEROL SYNTHESIS POLYKETIDE SYNTHASE TYPE I PKS1-RELATED"/>
    <property type="match status" value="1"/>
</dbReference>
<dbReference type="InterPro" id="IPR018201">
    <property type="entry name" value="Ketoacyl_synth_AS"/>
</dbReference>
<dbReference type="SMART" id="SM00823">
    <property type="entry name" value="PKS_PP"/>
    <property type="match status" value="2"/>
</dbReference>
<evidence type="ECO:0000259" key="12">
    <source>
        <dbReference type="PROSITE" id="PS52004"/>
    </source>
</evidence>
<dbReference type="Gene3D" id="1.10.1200.10">
    <property type="entry name" value="ACP-like"/>
    <property type="match status" value="2"/>
</dbReference>
<dbReference type="FunFam" id="3.90.180.10:FF:000032">
    <property type="entry name" value="Probable polyketide synthase pks1"/>
    <property type="match status" value="1"/>
</dbReference>
<dbReference type="InterPro" id="IPR016036">
    <property type="entry name" value="Malonyl_transacylase_ACP-bd"/>
</dbReference>
<dbReference type="SUPFAM" id="SSF47336">
    <property type="entry name" value="ACP-like"/>
    <property type="match status" value="2"/>
</dbReference>
<dbReference type="Pfam" id="PF21089">
    <property type="entry name" value="PKS_DH_N"/>
    <property type="match status" value="1"/>
</dbReference>
<evidence type="ECO:0000256" key="2">
    <source>
        <dbReference type="ARBA" id="ARBA00004792"/>
    </source>
</evidence>
<keyword evidence="6" id="KW-0677">Repeat</keyword>
<dbReference type="SUPFAM" id="SSF50129">
    <property type="entry name" value="GroES-like"/>
    <property type="match status" value="1"/>
</dbReference>
<evidence type="ECO:0000313" key="15">
    <source>
        <dbReference type="Proteomes" id="UP001141259"/>
    </source>
</evidence>
<evidence type="ECO:0000256" key="10">
    <source>
        <dbReference type="PROSITE-ProRule" id="PRU01363"/>
    </source>
</evidence>
<dbReference type="PANTHER" id="PTHR43775">
    <property type="entry name" value="FATTY ACID SYNTHASE"/>
    <property type="match status" value="1"/>
</dbReference>
<dbReference type="CDD" id="cd08952">
    <property type="entry name" value="KR_1_SDR_x"/>
    <property type="match status" value="1"/>
</dbReference>
<dbReference type="GO" id="GO:0004312">
    <property type="term" value="F:fatty acid synthase activity"/>
    <property type="evidence" value="ECO:0007669"/>
    <property type="project" value="TreeGrafter"/>
</dbReference>
<dbReference type="GO" id="GO:0006633">
    <property type="term" value="P:fatty acid biosynthetic process"/>
    <property type="evidence" value="ECO:0007669"/>
    <property type="project" value="InterPro"/>
</dbReference>
<reference evidence="14" key="1">
    <citation type="submission" date="2022-08" db="EMBL/GenBank/DDBJ databases">
        <authorList>
            <person name="Tistechok S."/>
            <person name="Samborskyy M."/>
            <person name="Roman I."/>
        </authorList>
    </citation>
    <scope>NUCLEOTIDE SEQUENCE</scope>
    <source>
        <strain evidence="14">DSM 103496</strain>
    </source>
</reference>
<evidence type="ECO:0000256" key="8">
    <source>
        <dbReference type="ARBA" id="ARBA00023268"/>
    </source>
</evidence>
<dbReference type="InterPro" id="IPR014031">
    <property type="entry name" value="Ketoacyl_synth_C"/>
</dbReference>
<dbReference type="Pfam" id="PF00550">
    <property type="entry name" value="PP-binding"/>
    <property type="match status" value="2"/>
</dbReference>
<dbReference type="CDD" id="cd05195">
    <property type="entry name" value="enoyl_red"/>
    <property type="match status" value="1"/>
</dbReference>
<dbReference type="GO" id="GO:0004315">
    <property type="term" value="F:3-oxoacyl-[acyl-carrier-protein] synthase activity"/>
    <property type="evidence" value="ECO:0007669"/>
    <property type="project" value="InterPro"/>
</dbReference>
<feature type="domain" description="PKS/mFAS DH" evidence="13">
    <location>
        <begin position="903"/>
        <end position="1171"/>
    </location>
</feature>
<dbReference type="SUPFAM" id="SSF52151">
    <property type="entry name" value="FabD/lysophospholipase-like"/>
    <property type="match status" value="2"/>
</dbReference>
<dbReference type="InterPro" id="IPR050091">
    <property type="entry name" value="PKS_NRPS_Biosynth_Enz"/>
</dbReference>
<evidence type="ECO:0000259" key="13">
    <source>
        <dbReference type="PROSITE" id="PS52019"/>
    </source>
</evidence>
<dbReference type="SMART" id="SM01294">
    <property type="entry name" value="PKS_PP_betabranch"/>
    <property type="match status" value="2"/>
</dbReference>
<feature type="active site" description="Proton acceptor; for dehydratase activity" evidence="10">
    <location>
        <position position="934"/>
    </location>
</feature>
<dbReference type="InterPro" id="IPR036291">
    <property type="entry name" value="NAD(P)-bd_dom_sf"/>
</dbReference>
<keyword evidence="9" id="KW-0012">Acyltransferase</keyword>
<dbReference type="Pfam" id="PF00109">
    <property type="entry name" value="ketoacyl-synt"/>
    <property type="match status" value="2"/>
</dbReference>
<dbReference type="InterPro" id="IPR049551">
    <property type="entry name" value="PKS_DH_C"/>
</dbReference>
<dbReference type="PROSITE" id="PS52019">
    <property type="entry name" value="PKS_MFAS_DH"/>
    <property type="match status" value="1"/>
</dbReference>
<dbReference type="CDD" id="cd08956">
    <property type="entry name" value="KR_3_FAS_SDR_x"/>
    <property type="match status" value="1"/>
</dbReference>
<dbReference type="InterPro" id="IPR016039">
    <property type="entry name" value="Thiolase-like"/>
</dbReference>
<sequence length="3530" mass="368991">MSNEEKLRDYLRRVTADLHSTRHRLQEVENAGQEPVAVVAMGCRFAGGITSPEELWDFVVNGRDAVAPFPTDRGWDLEALYHPDPDHQGTSYVMEGAFVDGVAEFDPSFFGISPREAITMDPQQRLLLETAWHTFERAGIDPHSLRGSRTGVFTSTNGQDYFTNLQGELPEGLEGHVGTGTAASMISGRLSYTFGLEGPAVTVDTACSGSLVTLHLAVQALRNGECDLALAGGATIMTSPGAFIDFSRARGLSWDARCKSFAAGADGTSWGDGVGLVLVERLSDALRNGHDVLAVVRGIAVNQDGASNGLTAPNGPSQQRVIRQALADARLSAMDVDVIEAHGTGTKLGDPIEAQALIEAYGPERDTPLLLGSVKSNIGHTQAAAGVAAIIKTVLSLQHGVVPKTLHVDAPSPQIDWSSGAAELVTETRPWPETGHLRRAGVSSFGYSGTNAHAILEQAPEAAAETIERRALPLVPVALSGKTEEALRAQARNLLDWDGDLADLGFSTATTRAHLDHRAVVVAEDRDDLVAGLQALADGSPVASEAVEGRTAVLFTGQGSQRIAMGQALHAAFPVYAEAFDAVCDRFDPRLREALNDADLLNQTEFTQPALFAIEVALYRLVESWGVTPDFLAGHSIGELAAAHVAGVLSLDDATTLVAARGKLMQALPTGGAMIALQATEDEVRKHLTDRVSIAAINGPRSIVIVGDEDAATAVIAQFTDRKSKRLTVSHAFHSPRMDGMLAEFRAVAEGLTFNAPTTSIVSTLTGKLVTDEEITSPEYWVRHVREAVRFADAVRTLESEGVTTFLELGPDGVLTAMASETATRARLVPSLRKDRDEVRAIVTALGAAHVSGAPVDWTAFYAGSGARRVPLPTYAFQRERYWVESGQAAQDVTSAGLGSADHPLLAAVLSAPGGGTLFTARLSLAGHAWLGDHVVSGNAVVPGTALVELAIRAGDELGCGHLEELLLQAPLVLPQQGAVTLCVSVAEPDASERRAITVYSRQDTDEWTTHAIGVLTDERVPAGFDLATWPPPGAETVELGSVYEDLAESGLVYGPVFRGLKAAWRDGDDLYAEVGLPDAEHRPASQFGVHPALLDSVLHALGLGAEKQETGSLPFSWNGVSLYAAGATTLRARISPAGQGVSISVADGGGAPVARVDSLVLRQIGGIKSGGAKSDSLFRVDWTALSLEGQENAARPVVLHAPDGDPREVTARVLADLQEHLAGDDVLVVVTSGAVAVLPGEDVPNLAHAAASGLVRAAQSEHLDRIFLVDTDSPDQLDAAALVAAGEGEVAIRGGKAFAPRLVRAFAGTVPAFEGDGPWRMDFTEQGTVDNLVTIPWPEVTRDLEPHEVRIGVRAAGVNFRDVMNALGMYPGDAGLMGLEAAGVVLAVGSGVDGLAPGDRVMGMMDAAFGPVAVADHRMVCPMPAGWTFTEAAGVPLVFLTALYGLGDLAGLGAGESVLIHAAAGGVGMAATQVARQLGAEVYGTASTGKWHVLRAAGIPDDHIASSRTTEFERQFTTATGGRGVDVVLDALSGEFVDASLRLVGLDGGGRFVEMGKTDVREVDEVAAQYPGVRYRAFDLIEAGPDRIKEMLHQLYDWFSAGSLRPLPVTAWDLHRAPEAFRYLGQAKHIGKVVLTIPAKLDGTVLITGGTGGLGAELARHLVGQGVRHLVLTSRRGPDAPGAAELVAELDAQVDVVACDVSDRASLEALLAGIPTLSGVVHTAGVLADGIVESLTPDRIDTVFAPKVDAAWHLHELTRDRDLAMFVLFSSSAGLLGSPGQANYAAANTYLNGLAAHRRSLGLPGIALTWGLWDQSAGMGAGLSKVDLARMARAGMPALAMAEGMALFDSALVLDEPVTVPIKLDLGSLRSAKNDLHPLLRGLVRVPVRRAAAGSGAESSQWSQKLGSLSPAEQDELLLDMVRGQVAVVLGFSSAQQVQPGRGLVDMGLDSLSAVELRNTLSSATGLRLPATVVFDYPTPQALAGHLRTELVDAAGSGPAQAVAATVGSDEPIAIVSMACRLPGGVRSPEDLWDLVSTGRDAIAPLPVDRGWAVEDFDFDVAGGGFVDHATDFDPAFFGISPREALAMDPQQRLLLETTWETFERAGLDPAALRGSQAGVFIGGSATDYGSGGVTVPDELAGLLLTGSTPSVMSGRIAYTFGLEGPAMTVDTACSSSLVALHLAAQALRRGECDLALAGGVMVLSTPALFEEFAKQSGLSADGRCKAFAAGADGTGWAEGVGMLLVERLSDARRNGHDVLAVVRGSAVNQDGASSTLTAPNGPSQQRVIRQALANSGLSPADVDVIEAHGTGTKLGDPIEAQAVLATYGQDRENPVLLGSLKSNIGHAQSAAGVAGVIKMVQAIRHGIAPKTLHVDEPSPHVDWASGAVELLTDARAWPETGNPRRAGVSAFGIGGTNAHLILEQAPEAATSGFGSSGPSRPVGGAAQRKPLPLVPVVLSARSPESLRAQADRVAALPPTDLTDLGFSLATTRSLFEHRAVVVAETHEDLVRELATIDAGSASGGRLAVLFTGQGSQRIGMGQELHAAYPVFAQAFDAVCDQFDPRVREAFTNADLLNQTEFTQPALFALEVALYRLVESWGVTPEFLAGHSIGELAAAHVAGVLSLEDAATLVAARGKLMQALPTGGAMIALQATEDEVLPHLTDRVSIAAVNGPTSVVVSGDEDAVTAVISRFGDRKSKRLTVSHAFHSPRMDDMLDEFQVVAKGLDYAAPRVPIVSTLTGKLVTAEEITSPEYWVRHVREAVRFADAVTTLEAEGVGTFLELGPDGVLTAMGADSVQQAVLVTALRADRSEPRTLLKALGKVHARGVDVDWAGMFADTGAQRVALPTYAFQHDRFWLDAAPRSSASAAADAEFWAAVEQEDLASLAGLDLSGDLPLRDVLPALSTWRRGSRERSAVDGWRYRARWQPVDPGSTTASGRWLVVADLHEAALLAGLAAHGLDVVPVDAYSDRGALAKSIADAGPADGVLALARDPEATLVLVQALGDAGLDAPLWCLTRGAVSTGNDHVDPLKAAVWGLGRVVALEHPERWGGLVDLPSTMDGEGLHRLLTVLAGREDQVAIRAGGVFGRRLAHAPARANARPWTPGGTALITGGTGALGGHVARWLAAAGVDHLVLTSRRGPEAPGAAGLTAELEALGARVTVAACDTTNRAAVAALVAEHPPTSVFHAAGTELVRPIHEHDTDEFDAVLAAKVTGARHLDELVGDVDAFVLFSSISATWGSGAQAAYSAANAALDGLAEARSARGAAALSVAWGPWAGGGMADAEATEALRLRGVVALPSAQALTALGEALAQHDTTVTVADVDWQRFAAVFTAARPSPLIADLPEVAQAPRAATPDRSTLVGELAALTPMEQDRHLMDLVRSRVAAVLGHSGIEAVQPDRAFGDLGFDSLSAVELRDTLGSSTGLALPATLIFDYPTSTALVEFLRTALELDDQVHVPVLDELAQLENAVARTDLDGDTRAAVVGRLQSLLTRCAPSGGGTSIVDQIDAADDDEMFALIDQEFGA</sequence>
<evidence type="ECO:0000256" key="6">
    <source>
        <dbReference type="ARBA" id="ARBA00022737"/>
    </source>
</evidence>
<dbReference type="InterPro" id="IPR055123">
    <property type="entry name" value="SpnB-like_Rossmann"/>
</dbReference>
<dbReference type="PROSITE" id="PS00012">
    <property type="entry name" value="PHOSPHOPANTETHEINE"/>
    <property type="match status" value="2"/>
</dbReference>
<dbReference type="Pfam" id="PF22953">
    <property type="entry name" value="SpnB_Rossmann"/>
    <property type="match status" value="1"/>
</dbReference>
<dbReference type="PROSITE" id="PS00606">
    <property type="entry name" value="KS3_1"/>
    <property type="match status" value="1"/>
</dbReference>
<dbReference type="Gene3D" id="3.40.47.10">
    <property type="match status" value="2"/>
</dbReference>
<dbReference type="EMBL" id="JANYMP010000002">
    <property type="protein sequence ID" value="MCS7476411.1"/>
    <property type="molecule type" value="Genomic_DNA"/>
</dbReference>
<dbReference type="InterPro" id="IPR014030">
    <property type="entry name" value="Ketoacyl_synth_N"/>
</dbReference>
<evidence type="ECO:0000256" key="7">
    <source>
        <dbReference type="ARBA" id="ARBA00023194"/>
    </source>
</evidence>
<proteinExistence type="predicted"/>
<evidence type="ECO:0000313" key="14">
    <source>
        <dbReference type="EMBL" id="MCS7476411.1"/>
    </source>
</evidence>
<dbReference type="SMART" id="SM00822">
    <property type="entry name" value="PKS_KR"/>
    <property type="match status" value="2"/>
</dbReference>